<protein>
    <submittedName>
        <fullName evidence="3">Hemerythrin domain-containing protein</fullName>
    </submittedName>
</protein>
<organism evidence="3 4">
    <name type="scientific">Paenibacillus radicis</name>
    <name type="common">ex Xue et al. 2023</name>
    <dbReference type="NCBI Taxonomy" id="2972489"/>
    <lineage>
        <taxon>Bacteria</taxon>
        <taxon>Bacillati</taxon>
        <taxon>Bacillota</taxon>
        <taxon>Bacilli</taxon>
        <taxon>Bacillales</taxon>
        <taxon>Paenibacillaceae</taxon>
        <taxon>Paenibacillus</taxon>
    </lineage>
</organism>
<keyword evidence="1" id="KW-0175">Coiled coil</keyword>
<sequence length="180" mass="20702">MSMPCKSQAASEIAPEAELPKLLDRLKQDHAELLQVLMDLENQASQTEQEADKNRAISSLLHLRLWTMGFKEELNRHSEWEERELFPLLNICCQGHNALSVTPTLCDLEKDHQLAMNYMDAFLRAVHALKSDSEAMPVKQAAAYLTHACRILIKHLEQEERLINPMTDQVSNDIHYFSYD</sequence>
<feature type="coiled-coil region" evidence="1">
    <location>
        <begin position="23"/>
        <end position="57"/>
    </location>
</feature>
<dbReference type="RefSeq" id="WP_258214737.1">
    <property type="nucleotide sequence ID" value="NZ_JANQBD010000013.1"/>
</dbReference>
<dbReference type="Proteomes" id="UP001300012">
    <property type="component" value="Unassembled WGS sequence"/>
</dbReference>
<evidence type="ECO:0000313" key="4">
    <source>
        <dbReference type="Proteomes" id="UP001300012"/>
    </source>
</evidence>
<dbReference type="EMBL" id="JANQBD010000013">
    <property type="protein sequence ID" value="MCR8633158.1"/>
    <property type="molecule type" value="Genomic_DNA"/>
</dbReference>
<evidence type="ECO:0000256" key="1">
    <source>
        <dbReference type="SAM" id="Coils"/>
    </source>
</evidence>
<comment type="caution">
    <text evidence="3">The sequence shown here is derived from an EMBL/GenBank/DDBJ whole genome shotgun (WGS) entry which is preliminary data.</text>
</comment>
<accession>A0ABT1YJ03</accession>
<dbReference type="InterPro" id="IPR012312">
    <property type="entry name" value="Hemerythrin-like"/>
</dbReference>
<name>A0ABT1YJ03_9BACL</name>
<evidence type="ECO:0000313" key="3">
    <source>
        <dbReference type="EMBL" id="MCR8633158.1"/>
    </source>
</evidence>
<dbReference type="Pfam" id="PF01814">
    <property type="entry name" value="Hemerythrin"/>
    <property type="match status" value="1"/>
</dbReference>
<evidence type="ECO:0000259" key="2">
    <source>
        <dbReference type="Pfam" id="PF01814"/>
    </source>
</evidence>
<keyword evidence="4" id="KW-1185">Reference proteome</keyword>
<gene>
    <name evidence="3" type="ORF">NV381_18305</name>
</gene>
<feature type="domain" description="Hemerythrin-like" evidence="2">
    <location>
        <begin position="23"/>
        <end position="166"/>
    </location>
</feature>
<proteinExistence type="predicted"/>
<dbReference type="Gene3D" id="1.20.120.520">
    <property type="entry name" value="nmb1532 protein domain like"/>
    <property type="match status" value="1"/>
</dbReference>
<reference evidence="3 4" key="1">
    <citation type="submission" date="2022-08" db="EMBL/GenBank/DDBJ databases">
        <title>Paenibacillus endoradicis sp. nov., Paenibacillus radicibacter sp. nov and Paenibacillus pararadicis sp. nov., three cold-adapted plant growth-promoting bacteria isolated from root of Larix gmelinii in Great Khingan.</title>
        <authorList>
            <person name="Xue H."/>
        </authorList>
    </citation>
    <scope>NUCLEOTIDE SEQUENCE [LARGE SCALE GENOMIC DNA]</scope>
    <source>
        <strain evidence="3 4">N5-1-1-5</strain>
    </source>
</reference>